<dbReference type="PANTHER" id="PTHR13357">
    <property type="entry name" value="SH3 ADAPTER PROTEIN SPIN90 NCK INTERACTING PROTEIN WITH SH3 DOMAIN"/>
    <property type="match status" value="1"/>
</dbReference>
<dbReference type="InterPro" id="IPR018556">
    <property type="entry name" value="SPIN90/Ldb17_LRD"/>
</dbReference>
<dbReference type="Proteomes" id="UP000267096">
    <property type="component" value="Unassembled WGS sequence"/>
</dbReference>
<dbReference type="InterPro" id="IPR030125">
    <property type="entry name" value="SPIN90/Ldb17"/>
</dbReference>
<dbReference type="GO" id="GO:0071933">
    <property type="term" value="F:Arp2/3 complex binding"/>
    <property type="evidence" value="ECO:0007669"/>
    <property type="project" value="TreeGrafter"/>
</dbReference>
<reference evidence="4" key="1">
    <citation type="submission" date="2017-02" db="UniProtKB">
        <authorList>
            <consortium name="WormBaseParasite"/>
        </authorList>
    </citation>
    <scope>IDENTIFICATION</scope>
</reference>
<dbReference type="Pfam" id="PF09431">
    <property type="entry name" value="SPIN90_LRD"/>
    <property type="match status" value="1"/>
</dbReference>
<dbReference type="PANTHER" id="PTHR13357:SF1">
    <property type="entry name" value="NCK-INTERACTING PROTEIN WITH SH3 DOMAIN"/>
    <property type="match status" value="1"/>
</dbReference>
<dbReference type="GO" id="GO:0006897">
    <property type="term" value="P:endocytosis"/>
    <property type="evidence" value="ECO:0007669"/>
    <property type="project" value="TreeGrafter"/>
</dbReference>
<sequence length="387" mass="44469">MYEPVLNVREKAQELIDIVREQTNAPIAVCVDTVATILGSLLTDLPAEEGLRSIRNAILSPNVINVDDCYDAKLLKALIIELTDNIEDKQQQSWTIQDDEQNLISALQQFSSILKNADRRVCLKLLRQSDFTFVQRLVSLYQIDQRGNVSLNVLQTIRQCCELDKTCFVQDSISWSIILSSFLLPHLTFSISSIPYLRINLFLSDYFTVEFLSKMLSLLQDSNQLIMRFILNFNLHFDESENLIVEALKQNGCLAFGQLLIDELNRQRNMNDLSAIKMVLDVFRAQPQIVSTTFYDNDLRVLCAVLCQDLLDTDIPKKITMILEVLERLWSISQGHLNNRREILDSLQTLLLSKELSDQHKRQAQTIIDNQLRNQSESESEQNVIMI</sequence>
<organism evidence="4">
    <name type="scientific">Anisakis simplex</name>
    <name type="common">Herring worm</name>
    <dbReference type="NCBI Taxonomy" id="6269"/>
    <lineage>
        <taxon>Eukaryota</taxon>
        <taxon>Metazoa</taxon>
        <taxon>Ecdysozoa</taxon>
        <taxon>Nematoda</taxon>
        <taxon>Chromadorea</taxon>
        <taxon>Rhabditida</taxon>
        <taxon>Spirurina</taxon>
        <taxon>Ascaridomorpha</taxon>
        <taxon>Ascaridoidea</taxon>
        <taxon>Anisakidae</taxon>
        <taxon>Anisakis</taxon>
        <taxon>Anisakis simplex complex</taxon>
    </lineage>
</organism>
<evidence type="ECO:0000313" key="2">
    <source>
        <dbReference type="EMBL" id="VDK44632.1"/>
    </source>
</evidence>
<reference evidence="2 3" key="2">
    <citation type="submission" date="2018-11" db="EMBL/GenBank/DDBJ databases">
        <authorList>
            <consortium name="Pathogen Informatics"/>
        </authorList>
    </citation>
    <scope>NUCLEOTIDE SEQUENCE [LARGE SCALE GENOMIC DNA]</scope>
</reference>
<evidence type="ECO:0000313" key="4">
    <source>
        <dbReference type="WBParaSite" id="ASIM_0001176801-mRNA-1"/>
    </source>
</evidence>
<dbReference type="WBParaSite" id="ASIM_0001176801-mRNA-1">
    <property type="protein sequence ID" value="ASIM_0001176801-mRNA-1"/>
    <property type="gene ID" value="ASIM_0001176801"/>
</dbReference>
<evidence type="ECO:0000313" key="3">
    <source>
        <dbReference type="Proteomes" id="UP000267096"/>
    </source>
</evidence>
<gene>
    <name evidence="2" type="ORF">ASIM_LOCUS11234</name>
</gene>
<name>A0A0M3JUC3_ANISI</name>
<dbReference type="EMBL" id="UYRR01031051">
    <property type="protein sequence ID" value="VDK44632.1"/>
    <property type="molecule type" value="Genomic_DNA"/>
</dbReference>
<keyword evidence="3" id="KW-1185">Reference proteome</keyword>
<proteinExistence type="predicted"/>
<accession>A0A0M3JUC3</accession>
<feature type="domain" description="SPIN90/Ldb17 leucine-rich" evidence="1">
    <location>
        <begin position="222"/>
        <end position="334"/>
    </location>
</feature>
<evidence type="ECO:0000259" key="1">
    <source>
        <dbReference type="Pfam" id="PF09431"/>
    </source>
</evidence>
<dbReference type="AlphaFoldDB" id="A0A0M3JUC3"/>
<dbReference type="OrthoDB" id="445362at2759"/>
<protein>
    <submittedName>
        <fullName evidence="4">NCK-interacting protein with SH3 domain (inferred by orthology to a human protein)</fullName>
    </submittedName>
</protein>